<evidence type="ECO:0000256" key="1">
    <source>
        <dbReference type="ARBA" id="ARBA00001928"/>
    </source>
</evidence>
<accession>A0A4S8HZT1</accession>
<reference evidence="10 11" key="1">
    <citation type="submission" date="2019-04" db="EMBL/GenBank/DDBJ databases">
        <title>Niastella caeni sp. nov., isolated from activated sludge.</title>
        <authorList>
            <person name="Sheng M."/>
        </authorList>
    </citation>
    <scope>NUCLEOTIDE SEQUENCE [LARGE SCALE GENOMIC DNA]</scope>
    <source>
        <strain evidence="10 11">HX-2-15</strain>
    </source>
</reference>
<evidence type="ECO:0000256" key="2">
    <source>
        <dbReference type="ARBA" id="ARBA00022793"/>
    </source>
</evidence>
<dbReference type="RefSeq" id="WP_136575403.1">
    <property type="nucleotide sequence ID" value="NZ_STFF01000001.1"/>
</dbReference>
<name>A0A4S8HZT1_9BACT</name>
<dbReference type="PANTHER" id="PTHR33866:SF2">
    <property type="entry name" value="S-ADENOSYLMETHIONINE DECARBOXYLASE PROENZYME"/>
    <property type="match status" value="1"/>
</dbReference>
<keyword evidence="9" id="KW-0670">Pyruvate</keyword>
<keyword evidence="11" id="KW-1185">Reference proteome</keyword>
<keyword evidence="3" id="KW-0068">Autocatalytic cleavage</keyword>
<dbReference type="SUPFAM" id="SSF56276">
    <property type="entry name" value="S-adenosylmethionine decarboxylase"/>
    <property type="match status" value="1"/>
</dbReference>
<dbReference type="Pfam" id="PF02675">
    <property type="entry name" value="AdoMet_dc"/>
    <property type="match status" value="1"/>
</dbReference>
<dbReference type="InterPro" id="IPR003826">
    <property type="entry name" value="AdoMetDC_fam_prok"/>
</dbReference>
<dbReference type="GO" id="GO:0004014">
    <property type="term" value="F:adenosylmethionine decarboxylase activity"/>
    <property type="evidence" value="ECO:0007669"/>
    <property type="project" value="InterPro"/>
</dbReference>
<evidence type="ECO:0000256" key="7">
    <source>
        <dbReference type="ARBA" id="ARBA00023239"/>
    </source>
</evidence>
<protein>
    <submittedName>
        <fullName evidence="10">S-adenosylmethionine decarboxylase</fullName>
    </submittedName>
</protein>
<keyword evidence="2" id="KW-0210">Decarboxylase</keyword>
<evidence type="ECO:0000256" key="6">
    <source>
        <dbReference type="ARBA" id="ARBA00023145"/>
    </source>
</evidence>
<evidence type="ECO:0000256" key="5">
    <source>
        <dbReference type="ARBA" id="ARBA00023115"/>
    </source>
</evidence>
<evidence type="ECO:0000256" key="9">
    <source>
        <dbReference type="ARBA" id="ARBA00023317"/>
    </source>
</evidence>
<dbReference type="Gene3D" id="3.60.90.10">
    <property type="entry name" value="S-adenosylmethionine decarboxylase"/>
    <property type="match status" value="1"/>
</dbReference>
<evidence type="ECO:0000313" key="11">
    <source>
        <dbReference type="Proteomes" id="UP000306918"/>
    </source>
</evidence>
<evidence type="ECO:0000313" key="10">
    <source>
        <dbReference type="EMBL" id="THU40911.1"/>
    </source>
</evidence>
<keyword evidence="4" id="KW-0745">Spermidine biosynthesis</keyword>
<dbReference type="GO" id="GO:0008295">
    <property type="term" value="P:spermidine biosynthetic process"/>
    <property type="evidence" value="ECO:0007669"/>
    <property type="project" value="UniProtKB-KW"/>
</dbReference>
<keyword evidence="5" id="KW-0620">Polyamine biosynthesis</keyword>
<evidence type="ECO:0000256" key="8">
    <source>
        <dbReference type="ARBA" id="ARBA00023270"/>
    </source>
</evidence>
<dbReference type="EMBL" id="STFF01000001">
    <property type="protein sequence ID" value="THU40911.1"/>
    <property type="molecule type" value="Genomic_DNA"/>
</dbReference>
<keyword evidence="7" id="KW-0456">Lyase</keyword>
<gene>
    <name evidence="10" type="ORF">FAM09_02000</name>
</gene>
<keyword evidence="6" id="KW-0865">Zymogen</keyword>
<dbReference type="PANTHER" id="PTHR33866">
    <property type="entry name" value="S-ADENOSYLMETHIONINE DECARBOXYLASE PROENZYME"/>
    <property type="match status" value="1"/>
</dbReference>
<organism evidence="10 11">
    <name type="scientific">Niastella caeni</name>
    <dbReference type="NCBI Taxonomy" id="2569763"/>
    <lineage>
        <taxon>Bacteria</taxon>
        <taxon>Pseudomonadati</taxon>
        <taxon>Bacteroidota</taxon>
        <taxon>Chitinophagia</taxon>
        <taxon>Chitinophagales</taxon>
        <taxon>Chitinophagaceae</taxon>
        <taxon>Niastella</taxon>
    </lineage>
</organism>
<dbReference type="OrthoDB" id="9793120at2"/>
<dbReference type="AlphaFoldDB" id="A0A4S8HZT1"/>
<dbReference type="Proteomes" id="UP000306918">
    <property type="component" value="Unassembled WGS sequence"/>
</dbReference>
<dbReference type="InterPro" id="IPR016067">
    <property type="entry name" value="S-AdoMet_deCO2ase_core"/>
</dbReference>
<proteinExistence type="predicted"/>
<comment type="caution">
    <text evidence="10">The sequence shown here is derived from an EMBL/GenBank/DDBJ whole genome shotgun (WGS) entry which is preliminary data.</text>
</comment>
<dbReference type="GO" id="GO:0005829">
    <property type="term" value="C:cytosol"/>
    <property type="evidence" value="ECO:0007669"/>
    <property type="project" value="TreeGrafter"/>
</dbReference>
<evidence type="ECO:0000256" key="3">
    <source>
        <dbReference type="ARBA" id="ARBA00022813"/>
    </source>
</evidence>
<comment type="cofactor">
    <cofactor evidence="1">
        <name>pyruvate</name>
        <dbReference type="ChEBI" id="CHEBI:15361"/>
    </cofactor>
</comment>
<keyword evidence="8" id="KW-0704">Schiff base</keyword>
<evidence type="ECO:0000256" key="4">
    <source>
        <dbReference type="ARBA" id="ARBA00023066"/>
    </source>
</evidence>
<sequence length="117" mass="13720">MNYRPGLHIIAEFSSSRKELLERSSFVQQLLNIQINKYGLNKLGEVYHDFDPAGYTAVICLSESHISLHSWPEYERINMDIYLSNYQRNNDKTGQQIFEEIIQFFGAEVISCQQIKR</sequence>